<evidence type="ECO:0000313" key="3">
    <source>
        <dbReference type="Proteomes" id="UP000504635"/>
    </source>
</evidence>
<organism evidence="3 4">
    <name type="scientific">Sitophilus oryzae</name>
    <name type="common">Rice weevil</name>
    <name type="synonym">Curculio oryzae</name>
    <dbReference type="NCBI Taxonomy" id="7048"/>
    <lineage>
        <taxon>Eukaryota</taxon>
        <taxon>Metazoa</taxon>
        <taxon>Ecdysozoa</taxon>
        <taxon>Arthropoda</taxon>
        <taxon>Hexapoda</taxon>
        <taxon>Insecta</taxon>
        <taxon>Pterygota</taxon>
        <taxon>Neoptera</taxon>
        <taxon>Endopterygota</taxon>
        <taxon>Coleoptera</taxon>
        <taxon>Polyphaga</taxon>
        <taxon>Cucujiformia</taxon>
        <taxon>Curculionidae</taxon>
        <taxon>Dryophthorinae</taxon>
        <taxon>Sitophilus</taxon>
    </lineage>
</organism>
<name>A0A6J2YZK9_SITOR</name>
<dbReference type="InParanoid" id="A0A6J2YZK9"/>
<keyword evidence="2" id="KW-0472">Membrane</keyword>
<feature type="transmembrane region" description="Helical" evidence="2">
    <location>
        <begin position="39"/>
        <end position="63"/>
    </location>
</feature>
<proteinExistence type="predicted"/>
<reference evidence="4" key="1">
    <citation type="submission" date="2025-08" db="UniProtKB">
        <authorList>
            <consortium name="RefSeq"/>
        </authorList>
    </citation>
    <scope>IDENTIFICATION</scope>
    <source>
        <tissue evidence="4">Gonads</tissue>
    </source>
</reference>
<dbReference type="AlphaFoldDB" id="A0A6J2YZK9"/>
<keyword evidence="2" id="KW-0812">Transmembrane</keyword>
<dbReference type="RefSeq" id="XP_030768255.1">
    <property type="nucleotide sequence ID" value="XM_030912395.1"/>
</dbReference>
<protein>
    <submittedName>
        <fullName evidence="4">Uncharacterized protein LOC115891825</fullName>
    </submittedName>
</protein>
<feature type="region of interest" description="Disordered" evidence="1">
    <location>
        <begin position="15"/>
        <end position="34"/>
    </location>
</feature>
<feature type="non-terminal residue" evidence="4">
    <location>
        <position position="1"/>
    </location>
</feature>
<evidence type="ECO:0000256" key="2">
    <source>
        <dbReference type="SAM" id="Phobius"/>
    </source>
</evidence>
<sequence length="116" mass="12584">ASKLAPPLTIRTLPAPGLKELRRSTEPSESTKSTLSGPWLYILLAAGSTLIVAAALGLIIFVVKRFKVETPVRNHPQICSPKQEETPLNPLVQPIMTDALTEDDNNPDLIPPTYGM</sequence>
<keyword evidence="3" id="KW-1185">Reference proteome</keyword>
<evidence type="ECO:0000256" key="1">
    <source>
        <dbReference type="SAM" id="MobiDB-lite"/>
    </source>
</evidence>
<accession>A0A6J2YZK9</accession>
<gene>
    <name evidence="4" type="primary">LOC115891825</name>
</gene>
<dbReference type="OrthoDB" id="10048737at2759"/>
<dbReference type="Proteomes" id="UP000504635">
    <property type="component" value="Unplaced"/>
</dbReference>
<evidence type="ECO:0000313" key="4">
    <source>
        <dbReference type="RefSeq" id="XP_030768255.1"/>
    </source>
</evidence>
<dbReference type="KEGG" id="soy:115891825"/>
<keyword evidence="2" id="KW-1133">Transmembrane helix</keyword>
<dbReference type="GeneID" id="115891825"/>